<dbReference type="PANTHER" id="PTHR36926:SF1">
    <property type="entry name" value="COLICIN V PRODUCTION PROTEIN"/>
    <property type="match status" value="1"/>
</dbReference>
<dbReference type="InterPro" id="IPR003825">
    <property type="entry name" value="Colicin-V_CvpA"/>
</dbReference>
<organism evidence="5 6">
    <name type="scientific">Luteibacter rhizovicinus DSM 16549</name>
    <dbReference type="NCBI Taxonomy" id="1440763"/>
    <lineage>
        <taxon>Bacteria</taxon>
        <taxon>Pseudomonadati</taxon>
        <taxon>Pseudomonadota</taxon>
        <taxon>Gammaproteobacteria</taxon>
        <taxon>Lysobacterales</taxon>
        <taxon>Rhodanobacteraceae</taxon>
        <taxon>Luteibacter</taxon>
    </lineage>
</organism>
<evidence type="ECO:0000256" key="3">
    <source>
        <dbReference type="ARBA" id="ARBA00022989"/>
    </source>
</evidence>
<dbReference type="InterPro" id="IPR052719">
    <property type="entry name" value="CvpA-like"/>
</dbReference>
<name>A0A0G9HBX6_9GAMM</name>
<keyword evidence="2" id="KW-0812">Transmembrane</keyword>
<dbReference type="RefSeq" id="WP_046967355.1">
    <property type="nucleotide sequence ID" value="NZ_CP017480.1"/>
</dbReference>
<dbReference type="GO" id="GO:0009403">
    <property type="term" value="P:toxin biosynthetic process"/>
    <property type="evidence" value="ECO:0007669"/>
    <property type="project" value="InterPro"/>
</dbReference>
<gene>
    <name evidence="5" type="ORF">BJI69_00390</name>
</gene>
<dbReference type="KEGG" id="lrz:BJI69_00390"/>
<dbReference type="STRING" id="1440763.BJI69_00390"/>
<dbReference type="Proteomes" id="UP000182987">
    <property type="component" value="Chromosome"/>
</dbReference>
<proteinExistence type="predicted"/>
<evidence type="ECO:0000256" key="2">
    <source>
        <dbReference type="ARBA" id="ARBA00022692"/>
    </source>
</evidence>
<reference evidence="6" key="1">
    <citation type="submission" date="2016-09" db="EMBL/GenBank/DDBJ databases">
        <authorList>
            <person name="Lysoe E."/>
        </authorList>
    </citation>
    <scope>NUCLEOTIDE SEQUENCE [LARGE SCALE GENOMIC DNA]</scope>
    <source>
        <strain evidence="6">LJ96T</strain>
    </source>
</reference>
<evidence type="ECO:0000313" key="6">
    <source>
        <dbReference type="Proteomes" id="UP000182987"/>
    </source>
</evidence>
<keyword evidence="3" id="KW-1133">Transmembrane helix</keyword>
<keyword evidence="4" id="KW-0472">Membrane</keyword>
<dbReference type="EMBL" id="CP017480">
    <property type="protein sequence ID" value="APG02510.1"/>
    <property type="molecule type" value="Genomic_DNA"/>
</dbReference>
<sequence>MNWIDCVILGILFISVLIGLMRGLISEVLSLVIWVAAFWVAWTYGPSLAHYFESSVSLPSARVAIGYGLCFIAVLLVGGLIRFLISRLVASTGLGGTDRLFGMLFGLARGVLIVALVVFVVGFTPLANAPMWRESAMMPQFRGAAEWLGQQVPENVRGYMHPPAALENLKMPDVQLPSKDDLMKLRDKVSPGAQPTKDNVHPAAATTAATS</sequence>
<evidence type="ECO:0000256" key="4">
    <source>
        <dbReference type="ARBA" id="ARBA00023136"/>
    </source>
</evidence>
<dbReference type="OrthoDB" id="9810601at2"/>
<protein>
    <submittedName>
        <fullName evidence="5">Colicin V production protein</fullName>
    </submittedName>
</protein>
<dbReference type="PANTHER" id="PTHR36926">
    <property type="entry name" value="COLICIN V PRODUCTION PROTEIN"/>
    <property type="match status" value="1"/>
</dbReference>
<comment type="subcellular location">
    <subcellularLocation>
        <location evidence="1">Membrane</location>
        <topology evidence="1">Multi-pass membrane protein</topology>
    </subcellularLocation>
</comment>
<dbReference type="PATRIC" id="fig|1440763.5.peg.1563"/>
<accession>A0A0G9HBX6</accession>
<dbReference type="AlphaFoldDB" id="A0A0G9HBX6"/>
<keyword evidence="6" id="KW-1185">Reference proteome</keyword>
<dbReference type="GO" id="GO:0016020">
    <property type="term" value="C:membrane"/>
    <property type="evidence" value="ECO:0007669"/>
    <property type="project" value="UniProtKB-SubCell"/>
</dbReference>
<evidence type="ECO:0000313" key="5">
    <source>
        <dbReference type="EMBL" id="APG02510.1"/>
    </source>
</evidence>
<evidence type="ECO:0000256" key="1">
    <source>
        <dbReference type="ARBA" id="ARBA00004141"/>
    </source>
</evidence>
<dbReference type="Pfam" id="PF02674">
    <property type="entry name" value="Colicin_V"/>
    <property type="match status" value="1"/>
</dbReference>